<reference evidence="9 10" key="1">
    <citation type="submission" date="2020-01" db="EMBL/GenBank/DDBJ databases">
        <authorList>
            <person name="Lee S.D."/>
        </authorList>
    </citation>
    <scope>NUCLEOTIDE SEQUENCE [LARGE SCALE GENOMIC DNA]</scope>
    <source>
        <strain evidence="9 10">SAP-1</strain>
    </source>
</reference>
<feature type="domain" description="Major facilitator superfamily (MFS) profile" evidence="8">
    <location>
        <begin position="14"/>
        <end position="463"/>
    </location>
</feature>
<evidence type="ECO:0000256" key="2">
    <source>
        <dbReference type="ARBA" id="ARBA00022448"/>
    </source>
</evidence>
<feature type="transmembrane region" description="Helical" evidence="7">
    <location>
        <begin position="435"/>
        <end position="456"/>
    </location>
</feature>
<feature type="transmembrane region" description="Helical" evidence="7">
    <location>
        <begin position="267"/>
        <end position="288"/>
    </location>
</feature>
<dbReference type="Gene3D" id="1.20.1250.20">
    <property type="entry name" value="MFS general substrate transporter like domains"/>
    <property type="match status" value="1"/>
</dbReference>
<comment type="caution">
    <text evidence="9">The sequence shown here is derived from an EMBL/GenBank/DDBJ whole genome shotgun (WGS) entry which is preliminary data.</text>
</comment>
<feature type="transmembrane region" description="Helical" evidence="7">
    <location>
        <begin position="133"/>
        <end position="153"/>
    </location>
</feature>
<sequence>MGQDQQRSSGISAIALLVAAAFFMEFIDGTVIATALPQMAASFGVTPLDLNIGMSAYMLTLAVLIPATGWTAERYGARNVFTLALAIFTLSSLACALTTNVLQFVIMRIFQGVGGAMMVPVGRLTVLKTTPKAQLITAIATLTWPALVAPILGPPLGGFITQYASWHWIFLINIPLGLVAMILAWRLFPQARAAAAQAFDRKGFILSGIAMLCLVSGLSALSQQSIDWVTASLLLIVGIIAGQLMIRHIRRSEHPMFRPDSLRIPTFRIAMGGGSLFRITISAVPFLLPLLLQVGFGMDPFHAGLLVLAVFAGNLAMKPATTPLIRHFGFRPVLVVNGALSVLSLLCCALLTPTTPAWLVLLLLFLGGLSRSMQFTGISTLAFSDVPAPHMADANTLFSTALQLAVGLGVTIGALGTRLGDQIAHWMAWQSIPGIGFKLSFIFMAVITLVGLIDIWRLAANAGESVSGKRA</sequence>
<evidence type="ECO:0000256" key="6">
    <source>
        <dbReference type="ARBA" id="ARBA00023136"/>
    </source>
</evidence>
<keyword evidence="4 7" id="KW-0812">Transmembrane</keyword>
<evidence type="ECO:0000256" key="4">
    <source>
        <dbReference type="ARBA" id="ARBA00022692"/>
    </source>
</evidence>
<protein>
    <submittedName>
        <fullName evidence="9">MFS transporter</fullName>
    </submittedName>
</protein>
<evidence type="ECO:0000256" key="5">
    <source>
        <dbReference type="ARBA" id="ARBA00022989"/>
    </source>
</evidence>
<evidence type="ECO:0000313" key="10">
    <source>
        <dbReference type="Proteomes" id="UP000585363"/>
    </source>
</evidence>
<dbReference type="PROSITE" id="PS50850">
    <property type="entry name" value="MFS"/>
    <property type="match status" value="1"/>
</dbReference>
<feature type="transmembrane region" description="Helical" evidence="7">
    <location>
        <begin position="48"/>
        <end position="68"/>
    </location>
</feature>
<name>A0A848MEN1_9GAMM</name>
<feature type="transmembrane region" description="Helical" evidence="7">
    <location>
        <begin position="204"/>
        <end position="222"/>
    </location>
</feature>
<feature type="transmembrane region" description="Helical" evidence="7">
    <location>
        <begin position="12"/>
        <end position="36"/>
    </location>
</feature>
<keyword evidence="6 7" id="KW-0472">Membrane</keyword>
<feature type="transmembrane region" description="Helical" evidence="7">
    <location>
        <begin position="80"/>
        <end position="99"/>
    </location>
</feature>
<dbReference type="GO" id="GO:0022857">
    <property type="term" value="F:transmembrane transporter activity"/>
    <property type="evidence" value="ECO:0007669"/>
    <property type="project" value="InterPro"/>
</dbReference>
<organism evidence="9 10">
    <name type="scientific">Rouxiella aceris</name>
    <dbReference type="NCBI Taxonomy" id="2703884"/>
    <lineage>
        <taxon>Bacteria</taxon>
        <taxon>Pseudomonadati</taxon>
        <taxon>Pseudomonadota</taxon>
        <taxon>Gammaproteobacteria</taxon>
        <taxon>Enterobacterales</taxon>
        <taxon>Yersiniaceae</taxon>
        <taxon>Rouxiella</taxon>
    </lineage>
</organism>
<keyword evidence="10" id="KW-1185">Reference proteome</keyword>
<dbReference type="EMBL" id="JAADJU010000003">
    <property type="protein sequence ID" value="NMP26738.1"/>
    <property type="molecule type" value="Genomic_DNA"/>
</dbReference>
<dbReference type="Gene3D" id="1.20.1720.10">
    <property type="entry name" value="Multidrug resistance protein D"/>
    <property type="match status" value="1"/>
</dbReference>
<dbReference type="PANTHER" id="PTHR42718">
    <property type="entry name" value="MAJOR FACILITATOR SUPERFAMILY MULTIDRUG TRANSPORTER MFSC"/>
    <property type="match status" value="1"/>
</dbReference>
<evidence type="ECO:0000256" key="7">
    <source>
        <dbReference type="SAM" id="Phobius"/>
    </source>
</evidence>
<evidence type="ECO:0000313" key="9">
    <source>
        <dbReference type="EMBL" id="NMP26738.1"/>
    </source>
</evidence>
<feature type="transmembrane region" description="Helical" evidence="7">
    <location>
        <begin position="300"/>
        <end position="317"/>
    </location>
</feature>
<feature type="transmembrane region" description="Helical" evidence="7">
    <location>
        <begin position="329"/>
        <end position="352"/>
    </location>
</feature>
<feature type="transmembrane region" description="Helical" evidence="7">
    <location>
        <begin position="228"/>
        <end position="246"/>
    </location>
</feature>
<keyword evidence="3" id="KW-1003">Cell membrane</keyword>
<comment type="subcellular location">
    <subcellularLocation>
        <location evidence="1">Cell membrane</location>
        <topology evidence="1">Multi-pass membrane protein</topology>
    </subcellularLocation>
</comment>
<accession>A0A848MEN1</accession>
<feature type="transmembrane region" description="Helical" evidence="7">
    <location>
        <begin position="358"/>
        <end position="383"/>
    </location>
</feature>
<keyword evidence="2" id="KW-0813">Transport</keyword>
<evidence type="ECO:0000256" key="3">
    <source>
        <dbReference type="ARBA" id="ARBA00022475"/>
    </source>
</evidence>
<dbReference type="AlphaFoldDB" id="A0A848MEN1"/>
<keyword evidence="5 7" id="KW-1133">Transmembrane helix</keyword>
<gene>
    <name evidence="9" type="ORF">GW590_07675</name>
</gene>
<dbReference type="InterPro" id="IPR011701">
    <property type="entry name" value="MFS"/>
</dbReference>
<reference evidence="9 10" key="2">
    <citation type="submission" date="2020-06" db="EMBL/GenBank/DDBJ databases">
        <title>Polyphasic characterization of a Rahnella strain isolated from tree sap.</title>
        <authorList>
            <person name="Kim I.S."/>
        </authorList>
    </citation>
    <scope>NUCLEOTIDE SEQUENCE [LARGE SCALE GENOMIC DNA]</scope>
    <source>
        <strain evidence="9 10">SAP-1</strain>
    </source>
</reference>
<dbReference type="PANTHER" id="PTHR42718:SF46">
    <property type="entry name" value="BLR6921 PROTEIN"/>
    <property type="match status" value="1"/>
</dbReference>
<feature type="transmembrane region" description="Helical" evidence="7">
    <location>
        <begin position="165"/>
        <end position="184"/>
    </location>
</feature>
<dbReference type="Proteomes" id="UP000585363">
    <property type="component" value="Unassembled WGS sequence"/>
</dbReference>
<dbReference type="GO" id="GO:0005886">
    <property type="term" value="C:plasma membrane"/>
    <property type="evidence" value="ECO:0007669"/>
    <property type="project" value="UniProtKB-SubCell"/>
</dbReference>
<evidence type="ECO:0000256" key="1">
    <source>
        <dbReference type="ARBA" id="ARBA00004651"/>
    </source>
</evidence>
<proteinExistence type="predicted"/>
<dbReference type="InterPro" id="IPR020846">
    <property type="entry name" value="MFS_dom"/>
</dbReference>
<dbReference type="RefSeq" id="WP_169402428.1">
    <property type="nucleotide sequence ID" value="NZ_JAADJU010000003.1"/>
</dbReference>
<dbReference type="Pfam" id="PF07690">
    <property type="entry name" value="MFS_1"/>
    <property type="match status" value="1"/>
</dbReference>
<evidence type="ECO:0000259" key="8">
    <source>
        <dbReference type="PROSITE" id="PS50850"/>
    </source>
</evidence>
<feature type="transmembrane region" description="Helical" evidence="7">
    <location>
        <begin position="105"/>
        <end position="126"/>
    </location>
</feature>
<dbReference type="InterPro" id="IPR036259">
    <property type="entry name" value="MFS_trans_sf"/>
</dbReference>
<feature type="transmembrane region" description="Helical" evidence="7">
    <location>
        <begin position="395"/>
        <end position="415"/>
    </location>
</feature>
<dbReference type="SUPFAM" id="SSF103473">
    <property type="entry name" value="MFS general substrate transporter"/>
    <property type="match status" value="1"/>
</dbReference>